<feature type="signal peptide" evidence="1">
    <location>
        <begin position="1"/>
        <end position="36"/>
    </location>
</feature>
<dbReference type="AlphaFoldDB" id="A0A4R6NB79"/>
<sequence length="275" mass="30170">MQRADGWSEVVDQRRWWRLTRLLCGLALLSSQAALAAEPPRRFLTEPFPPYTFADEAGRAAGPMVDVLREACEQLGWRCSIEVLPWRRALNEAQRGEAHGLFTISDTPERRAYFHVSAPVVDGRYTLFARAGEDFVYRGRPEQLAGRTVAAYGPSGTLLALEELAQAEPSLRVETEPDNLTVLRKLVAGRYGPEGLALINEGVALHLIRERGVGGLQAAGVVKQFAYSFGLARSRVSLKEFQAFNATLVRLCRSGRSAALIKPHAVPASPCAKAS</sequence>
<evidence type="ECO:0000313" key="3">
    <source>
        <dbReference type="EMBL" id="TDP12770.1"/>
    </source>
</evidence>
<evidence type="ECO:0000256" key="1">
    <source>
        <dbReference type="SAM" id="SignalP"/>
    </source>
</evidence>
<dbReference type="PANTHER" id="PTHR38834:SF3">
    <property type="entry name" value="SOLUTE-BINDING PROTEIN FAMILY 3_N-TERMINAL DOMAIN-CONTAINING PROTEIN"/>
    <property type="match status" value="1"/>
</dbReference>
<organism evidence="3 4">
    <name type="scientific">Roseateles asaccharophilus</name>
    <dbReference type="NCBI Taxonomy" id="582607"/>
    <lineage>
        <taxon>Bacteria</taxon>
        <taxon>Pseudomonadati</taxon>
        <taxon>Pseudomonadota</taxon>
        <taxon>Betaproteobacteria</taxon>
        <taxon>Burkholderiales</taxon>
        <taxon>Sphaerotilaceae</taxon>
        <taxon>Roseateles</taxon>
    </lineage>
</organism>
<dbReference type="InterPro" id="IPR001638">
    <property type="entry name" value="Solute-binding_3/MltF_N"/>
</dbReference>
<dbReference type="PANTHER" id="PTHR38834">
    <property type="entry name" value="PERIPLASMIC SUBSTRATE BINDING PROTEIN FAMILY 3"/>
    <property type="match status" value="1"/>
</dbReference>
<dbReference type="EMBL" id="SNXE01000001">
    <property type="protein sequence ID" value="TDP12770.1"/>
    <property type="molecule type" value="Genomic_DNA"/>
</dbReference>
<dbReference type="SMART" id="SM00062">
    <property type="entry name" value="PBPb"/>
    <property type="match status" value="1"/>
</dbReference>
<name>A0A4R6NB79_9BURK</name>
<proteinExistence type="predicted"/>
<keyword evidence="4" id="KW-1185">Reference proteome</keyword>
<dbReference type="Pfam" id="PF00497">
    <property type="entry name" value="SBP_bac_3"/>
    <property type="match status" value="1"/>
</dbReference>
<evidence type="ECO:0000259" key="2">
    <source>
        <dbReference type="SMART" id="SM00062"/>
    </source>
</evidence>
<reference evidence="3 4" key="1">
    <citation type="submission" date="2019-03" db="EMBL/GenBank/DDBJ databases">
        <title>Genomic Encyclopedia of Type Strains, Phase IV (KMG-IV): sequencing the most valuable type-strain genomes for metagenomic binning, comparative biology and taxonomic classification.</title>
        <authorList>
            <person name="Goeker M."/>
        </authorList>
    </citation>
    <scope>NUCLEOTIDE SEQUENCE [LARGE SCALE GENOMIC DNA]</scope>
    <source>
        <strain evidence="3 4">DSM 25082</strain>
    </source>
</reference>
<accession>A0A4R6NB79</accession>
<dbReference type="Proteomes" id="UP000295357">
    <property type="component" value="Unassembled WGS sequence"/>
</dbReference>
<dbReference type="Gene3D" id="3.40.190.10">
    <property type="entry name" value="Periplasmic binding protein-like II"/>
    <property type="match status" value="2"/>
</dbReference>
<gene>
    <name evidence="3" type="ORF">DFR39_101243</name>
</gene>
<keyword evidence="1" id="KW-0732">Signal</keyword>
<evidence type="ECO:0000313" key="4">
    <source>
        <dbReference type="Proteomes" id="UP000295357"/>
    </source>
</evidence>
<dbReference type="RefSeq" id="WP_162849365.1">
    <property type="nucleotide sequence ID" value="NZ_JAUFPJ010000005.1"/>
</dbReference>
<feature type="chain" id="PRO_5020833347" evidence="1">
    <location>
        <begin position="37"/>
        <end position="275"/>
    </location>
</feature>
<feature type="domain" description="Solute-binding protein family 3/N-terminal" evidence="2">
    <location>
        <begin position="40"/>
        <end position="268"/>
    </location>
</feature>
<protein>
    <submittedName>
        <fullName evidence="3">Amino acid ABC transporter substrate-binding protein (PAAT family)</fullName>
    </submittedName>
</protein>
<comment type="caution">
    <text evidence="3">The sequence shown here is derived from an EMBL/GenBank/DDBJ whole genome shotgun (WGS) entry which is preliminary data.</text>
</comment>
<dbReference type="SUPFAM" id="SSF53850">
    <property type="entry name" value="Periplasmic binding protein-like II"/>
    <property type="match status" value="1"/>
</dbReference>